<dbReference type="InterPro" id="IPR023416">
    <property type="entry name" value="Transthyretin/HIU_hydrolase_d"/>
</dbReference>
<dbReference type="CDD" id="cd05822">
    <property type="entry name" value="TLP_HIUase"/>
    <property type="match status" value="1"/>
</dbReference>
<dbReference type="PANTHER" id="PTHR10395:SF7">
    <property type="entry name" value="5-HYDROXYISOURATE HYDROLASE"/>
    <property type="match status" value="1"/>
</dbReference>
<comment type="catalytic activity">
    <reaction evidence="1 8">
        <text>5-hydroxyisourate + H2O = 5-hydroxy-2-oxo-4-ureido-2,5-dihydro-1H-imidazole-5-carboxylate + H(+)</text>
        <dbReference type="Rhea" id="RHEA:23736"/>
        <dbReference type="ChEBI" id="CHEBI:15377"/>
        <dbReference type="ChEBI" id="CHEBI:15378"/>
        <dbReference type="ChEBI" id="CHEBI:18072"/>
        <dbReference type="ChEBI" id="CHEBI:58639"/>
        <dbReference type="EC" id="3.5.2.17"/>
    </reaction>
</comment>
<dbReference type="EMBL" id="CP023068">
    <property type="protein sequence ID" value="ASY65645.1"/>
    <property type="molecule type" value="Genomic_DNA"/>
</dbReference>
<dbReference type="Gene3D" id="2.60.40.180">
    <property type="entry name" value="Transthyretin/hydroxyisourate hydrolase domain"/>
    <property type="match status" value="1"/>
</dbReference>
<geneLocation type="plasmid" evidence="11">
    <name>psj05684b</name>
</geneLocation>
<dbReference type="Proteomes" id="UP000217211">
    <property type="component" value="Plasmid pSJ05684b"/>
</dbReference>
<dbReference type="PROSITE" id="PS00769">
    <property type="entry name" value="TRANSTHYRETIN_2"/>
    <property type="match status" value="1"/>
</dbReference>
<evidence type="ECO:0000259" key="9">
    <source>
        <dbReference type="Pfam" id="PF00576"/>
    </source>
</evidence>
<dbReference type="eggNOG" id="COG2351">
    <property type="taxonomic scope" value="Bacteria"/>
</dbReference>
<dbReference type="PRINTS" id="PR00189">
    <property type="entry name" value="TRNSTHYRETIN"/>
</dbReference>
<dbReference type="PROSITE" id="PS00768">
    <property type="entry name" value="TRANSTHYRETIN_1"/>
    <property type="match status" value="1"/>
</dbReference>
<protein>
    <recommendedName>
        <fullName evidence="8">5-hydroxyisourate hydrolase</fullName>
        <shortName evidence="8">HIU hydrolase</shortName>
        <shortName evidence="8">HIUHase</shortName>
        <ecNumber evidence="8">3.5.2.17</ecNumber>
    </recommendedName>
</protein>
<evidence type="ECO:0000256" key="6">
    <source>
        <dbReference type="ARBA" id="ARBA00022801"/>
    </source>
</evidence>
<dbReference type="InterPro" id="IPR000895">
    <property type="entry name" value="Transthyretin/HIU_hydrolase"/>
</dbReference>
<dbReference type="KEGG" id="esj:SJ05684_b46630"/>
<feature type="binding site" evidence="7">
    <location>
        <position position="118"/>
    </location>
    <ligand>
        <name>substrate</name>
    </ligand>
</feature>
<proteinExistence type="inferred from homology"/>
<feature type="binding site" evidence="7">
    <location>
        <position position="14"/>
    </location>
    <ligand>
        <name>substrate</name>
    </ligand>
</feature>
<dbReference type="OrthoDB" id="9792386at2"/>
<dbReference type="Pfam" id="PF00576">
    <property type="entry name" value="Transthyretin"/>
    <property type="match status" value="1"/>
</dbReference>
<dbReference type="InterPro" id="IPR036817">
    <property type="entry name" value="Transthyretin/HIU_hydrolase_sf"/>
</dbReference>
<evidence type="ECO:0000313" key="10">
    <source>
        <dbReference type="EMBL" id="ASY65645.1"/>
    </source>
</evidence>
<dbReference type="RefSeq" id="WP_034855529.1">
    <property type="nucleotide sequence ID" value="NZ_AJQT01000061.1"/>
</dbReference>
<evidence type="ECO:0000256" key="1">
    <source>
        <dbReference type="ARBA" id="ARBA00001043"/>
    </source>
</evidence>
<dbReference type="SUPFAM" id="SSF49472">
    <property type="entry name" value="Transthyretin (synonym: prealbumin)"/>
    <property type="match status" value="1"/>
</dbReference>
<evidence type="ECO:0000256" key="5">
    <source>
        <dbReference type="ARBA" id="ARBA00022631"/>
    </source>
</evidence>
<evidence type="ECO:0000313" key="11">
    <source>
        <dbReference type="Proteomes" id="UP000217211"/>
    </source>
</evidence>
<evidence type="ECO:0000256" key="3">
    <source>
        <dbReference type="ARBA" id="ARBA00009850"/>
    </source>
</evidence>
<keyword evidence="6 8" id="KW-0378">Hydrolase</keyword>
<dbReference type="AlphaFoldDB" id="A0A249PIU9"/>
<dbReference type="InterPro" id="IPR023418">
    <property type="entry name" value="Thyroxine_BS"/>
</dbReference>
<evidence type="ECO:0000256" key="4">
    <source>
        <dbReference type="ARBA" id="ARBA00011881"/>
    </source>
</evidence>
<dbReference type="GO" id="GO:0033971">
    <property type="term" value="F:hydroxyisourate hydrolase activity"/>
    <property type="evidence" value="ECO:0007669"/>
    <property type="project" value="UniProtKB-EC"/>
</dbReference>
<dbReference type="PANTHER" id="PTHR10395">
    <property type="entry name" value="URICASE AND TRANSTHYRETIN-RELATED"/>
    <property type="match status" value="1"/>
</dbReference>
<evidence type="ECO:0000256" key="2">
    <source>
        <dbReference type="ARBA" id="ARBA00002704"/>
    </source>
</evidence>
<keyword evidence="10" id="KW-0614">Plasmid</keyword>
<comment type="subunit">
    <text evidence="4 8">Homotetramer.</text>
</comment>
<feature type="binding site" evidence="7">
    <location>
        <position position="52"/>
    </location>
    <ligand>
        <name>substrate</name>
    </ligand>
</feature>
<dbReference type="EC" id="3.5.2.17" evidence="8"/>
<dbReference type="GO" id="GO:0006144">
    <property type="term" value="P:purine nucleobase metabolic process"/>
    <property type="evidence" value="ECO:0007669"/>
    <property type="project" value="UniProtKB-KW"/>
</dbReference>
<dbReference type="InterPro" id="IPR014306">
    <property type="entry name" value="Hydroxyisourate_hydrolase"/>
</dbReference>
<evidence type="ECO:0000256" key="7">
    <source>
        <dbReference type="PIRSR" id="PIRSR600895-51"/>
    </source>
</evidence>
<dbReference type="InterPro" id="IPR023419">
    <property type="entry name" value="Transthyretin_CS"/>
</dbReference>
<accession>A0A249PIU9</accession>
<reference evidence="10 11" key="1">
    <citation type="submission" date="2017-08" db="EMBL/GenBank/DDBJ databases">
        <title>Multipartite genome sequences of Sinorhizobium species nodulating soybeans.</title>
        <authorList>
            <person name="Tian C.F."/>
        </authorList>
    </citation>
    <scope>NUCLEOTIDE SEQUENCE [LARGE SCALE GENOMIC DNA]</scope>
    <source>
        <strain evidence="10 11">CCBAU 05684</strain>
        <plasmid evidence="11">psj05684b</plasmid>
    </source>
</reference>
<keyword evidence="5 8" id="KW-0659">Purine metabolism</keyword>
<organism evidence="10 11">
    <name type="scientific">Sinorhizobium sojae CCBAU 05684</name>
    <dbReference type="NCBI Taxonomy" id="716928"/>
    <lineage>
        <taxon>Bacteria</taxon>
        <taxon>Pseudomonadati</taxon>
        <taxon>Pseudomonadota</taxon>
        <taxon>Alphaproteobacteria</taxon>
        <taxon>Hyphomicrobiales</taxon>
        <taxon>Rhizobiaceae</taxon>
        <taxon>Sinorhizobium/Ensifer group</taxon>
        <taxon>Sinorhizobium</taxon>
    </lineage>
</organism>
<dbReference type="STRING" id="716928.GCA_000261485_03126"/>
<gene>
    <name evidence="10" type="ORF">SJ05684_b46630</name>
</gene>
<dbReference type="FunFam" id="2.60.40.180:FF:000005">
    <property type="entry name" value="5-hydroxyisourate hydrolase"/>
    <property type="match status" value="1"/>
</dbReference>
<evidence type="ECO:0000256" key="8">
    <source>
        <dbReference type="RuleBase" id="RU361270"/>
    </source>
</evidence>
<comment type="similarity">
    <text evidence="3 8">Belongs to the transthyretin family. 5-hydroxyisourate hydrolase subfamily.</text>
</comment>
<keyword evidence="11" id="KW-1185">Reference proteome</keyword>
<comment type="function">
    <text evidence="2">Catalyzes the hydrolysis of 5-hydroxyisourate (HIU) to 2-oxo-4-hydroxy-4-carboxy-5-ureidoimidazoline (OHCU).</text>
</comment>
<name>A0A249PIU9_9HYPH</name>
<dbReference type="NCBIfam" id="TIGR02962">
    <property type="entry name" value="hdxy_isourate"/>
    <property type="match status" value="1"/>
</dbReference>
<sequence length="121" mass="13325">MQTQNGGAGRLTTHVLDTASGKPAANLRIDLYRLDGEWREHIASIRTNDDGRCDEPMLSGDAMESGTYELRFHAGEYMGVERDAGPFLDLIPIRFGIADPAAHYHVPLLLAPFGYSTYRGS</sequence>
<feature type="domain" description="Transthyretin/hydroxyisourate hydrolase" evidence="9">
    <location>
        <begin position="11"/>
        <end position="120"/>
    </location>
</feature>